<proteinExistence type="predicted"/>
<gene>
    <name evidence="2" type="ORF">MNBD_PLANCTO03-976</name>
</gene>
<evidence type="ECO:0000313" key="2">
    <source>
        <dbReference type="EMBL" id="VAX41578.1"/>
    </source>
</evidence>
<keyword evidence="1" id="KW-0472">Membrane</keyword>
<sequence length="48" mass="5060">MRRAVRTSRGFTLIEAIAAIVVLAIVSSASTSIIWAAVHSFEKGAETA</sequence>
<feature type="non-terminal residue" evidence="2">
    <location>
        <position position="48"/>
    </location>
</feature>
<keyword evidence="1" id="KW-0812">Transmembrane</keyword>
<reference evidence="2" key="1">
    <citation type="submission" date="2018-06" db="EMBL/GenBank/DDBJ databases">
        <authorList>
            <person name="Zhirakovskaya E."/>
        </authorList>
    </citation>
    <scope>NUCLEOTIDE SEQUENCE</scope>
</reference>
<accession>A0A3B1DZ13</accession>
<dbReference type="PROSITE" id="PS00409">
    <property type="entry name" value="PROKAR_NTER_METHYL"/>
    <property type="match status" value="1"/>
</dbReference>
<organism evidence="2">
    <name type="scientific">hydrothermal vent metagenome</name>
    <dbReference type="NCBI Taxonomy" id="652676"/>
    <lineage>
        <taxon>unclassified sequences</taxon>
        <taxon>metagenomes</taxon>
        <taxon>ecological metagenomes</taxon>
    </lineage>
</organism>
<dbReference type="EMBL" id="UOGK01000563">
    <property type="protein sequence ID" value="VAX41578.1"/>
    <property type="molecule type" value="Genomic_DNA"/>
</dbReference>
<evidence type="ECO:0008006" key="3">
    <source>
        <dbReference type="Google" id="ProtNLM"/>
    </source>
</evidence>
<feature type="transmembrane region" description="Helical" evidence="1">
    <location>
        <begin position="12"/>
        <end position="38"/>
    </location>
</feature>
<protein>
    <recommendedName>
        <fullName evidence="3">Prepilin-type N-terminal cleavage/methylation domain-containing protein</fullName>
    </recommendedName>
</protein>
<keyword evidence="1" id="KW-1133">Transmembrane helix</keyword>
<dbReference type="InterPro" id="IPR012902">
    <property type="entry name" value="N_methyl_site"/>
</dbReference>
<evidence type="ECO:0000256" key="1">
    <source>
        <dbReference type="SAM" id="Phobius"/>
    </source>
</evidence>
<dbReference type="NCBIfam" id="TIGR02532">
    <property type="entry name" value="IV_pilin_GFxxxE"/>
    <property type="match status" value="1"/>
</dbReference>
<dbReference type="AlphaFoldDB" id="A0A3B1DZ13"/>
<dbReference type="Pfam" id="PF07963">
    <property type="entry name" value="N_methyl"/>
    <property type="match status" value="1"/>
</dbReference>
<name>A0A3B1DZ13_9ZZZZ</name>